<dbReference type="GO" id="GO:0007165">
    <property type="term" value="P:signal transduction"/>
    <property type="evidence" value="ECO:0007669"/>
    <property type="project" value="TreeGrafter"/>
</dbReference>
<dbReference type="InterPro" id="IPR036034">
    <property type="entry name" value="PDZ_sf"/>
</dbReference>
<evidence type="ECO:0000256" key="4">
    <source>
        <dbReference type="ARBA" id="ARBA00022825"/>
    </source>
</evidence>
<comment type="similarity">
    <text evidence="1 5">Belongs to the peptidase S41A family.</text>
</comment>
<reference evidence="9" key="1">
    <citation type="journal article" date="2021" name="PeerJ">
        <title>Extensive microbial diversity within the chicken gut microbiome revealed by metagenomics and culture.</title>
        <authorList>
            <person name="Gilroy R."/>
            <person name="Ravi A."/>
            <person name="Getino M."/>
            <person name="Pursley I."/>
            <person name="Horton D.L."/>
            <person name="Alikhan N.F."/>
            <person name="Baker D."/>
            <person name="Gharbi K."/>
            <person name="Hall N."/>
            <person name="Watson M."/>
            <person name="Adriaenssens E.M."/>
            <person name="Foster-Nyarko E."/>
            <person name="Jarju S."/>
            <person name="Secka A."/>
            <person name="Antonio M."/>
            <person name="Oren A."/>
            <person name="Chaudhuri R.R."/>
            <person name="La Ragione R."/>
            <person name="Hildebrand F."/>
            <person name="Pallen M.J."/>
        </authorList>
    </citation>
    <scope>NUCLEOTIDE SEQUENCE</scope>
    <source>
        <strain evidence="9">CHK135-1449</strain>
    </source>
</reference>
<dbReference type="GO" id="GO:0006508">
    <property type="term" value="P:proteolysis"/>
    <property type="evidence" value="ECO:0007669"/>
    <property type="project" value="UniProtKB-KW"/>
</dbReference>
<dbReference type="CDD" id="cd07560">
    <property type="entry name" value="Peptidase_S41_CPP"/>
    <property type="match status" value="1"/>
</dbReference>
<dbReference type="GO" id="GO:0030288">
    <property type="term" value="C:outer membrane-bounded periplasmic space"/>
    <property type="evidence" value="ECO:0007669"/>
    <property type="project" value="TreeGrafter"/>
</dbReference>
<evidence type="ECO:0000313" key="10">
    <source>
        <dbReference type="Proteomes" id="UP000787156"/>
    </source>
</evidence>
<dbReference type="Pfam" id="PF03572">
    <property type="entry name" value="Peptidase_S41"/>
    <property type="match status" value="1"/>
</dbReference>
<organism evidence="9 10">
    <name type="scientific">Acinetobacter lwoffii</name>
    <dbReference type="NCBI Taxonomy" id="28090"/>
    <lineage>
        <taxon>Bacteria</taxon>
        <taxon>Pseudomonadati</taxon>
        <taxon>Pseudomonadota</taxon>
        <taxon>Gammaproteobacteria</taxon>
        <taxon>Moraxellales</taxon>
        <taxon>Moraxellaceae</taxon>
        <taxon>Acinetobacter</taxon>
    </lineage>
</organism>
<evidence type="ECO:0000256" key="7">
    <source>
        <dbReference type="SAM" id="SignalP"/>
    </source>
</evidence>
<keyword evidence="3 5" id="KW-0378">Hydrolase</keyword>
<keyword evidence="4 5" id="KW-0720">Serine protease</keyword>
<dbReference type="InterPro" id="IPR001478">
    <property type="entry name" value="PDZ"/>
</dbReference>
<dbReference type="Pfam" id="PF00595">
    <property type="entry name" value="PDZ"/>
    <property type="match status" value="1"/>
</dbReference>
<dbReference type="InterPro" id="IPR004447">
    <property type="entry name" value="Peptidase_S41A"/>
</dbReference>
<dbReference type="SUPFAM" id="SSF50156">
    <property type="entry name" value="PDZ domain-like"/>
    <property type="match status" value="1"/>
</dbReference>
<protein>
    <submittedName>
        <fullName evidence="9">Carboxy terminal-processing peptidase</fullName>
        <ecNumber evidence="9">3.4.21.102</ecNumber>
    </submittedName>
</protein>
<accession>A0A9D2UQ60</accession>
<keyword evidence="2 5" id="KW-0645">Protease</keyword>
<evidence type="ECO:0000256" key="1">
    <source>
        <dbReference type="ARBA" id="ARBA00009179"/>
    </source>
</evidence>
<gene>
    <name evidence="9" type="ORF">K8V79_00450</name>
</gene>
<evidence type="ECO:0000256" key="5">
    <source>
        <dbReference type="RuleBase" id="RU004404"/>
    </source>
</evidence>
<feature type="region of interest" description="Disordered" evidence="6">
    <location>
        <begin position="192"/>
        <end position="216"/>
    </location>
</feature>
<dbReference type="Gene3D" id="3.30.750.44">
    <property type="match status" value="1"/>
</dbReference>
<dbReference type="EMBL" id="DYWX01000008">
    <property type="protein sequence ID" value="HJF26723.1"/>
    <property type="molecule type" value="Genomic_DNA"/>
</dbReference>
<dbReference type="PANTHER" id="PTHR32060">
    <property type="entry name" value="TAIL-SPECIFIC PROTEASE"/>
    <property type="match status" value="1"/>
</dbReference>
<dbReference type="InterPro" id="IPR040573">
    <property type="entry name" value="TSP_N"/>
</dbReference>
<evidence type="ECO:0000256" key="3">
    <source>
        <dbReference type="ARBA" id="ARBA00022801"/>
    </source>
</evidence>
<dbReference type="EC" id="3.4.21.102" evidence="9"/>
<evidence type="ECO:0000259" key="8">
    <source>
        <dbReference type="PROSITE" id="PS50106"/>
    </source>
</evidence>
<dbReference type="SUPFAM" id="SSF52096">
    <property type="entry name" value="ClpP/crotonase"/>
    <property type="match status" value="1"/>
</dbReference>
<name>A0A9D2UQ60_ACILW</name>
<keyword evidence="7" id="KW-0732">Signal</keyword>
<dbReference type="InterPro" id="IPR020992">
    <property type="entry name" value="Tail_Prtase_C"/>
</dbReference>
<dbReference type="PROSITE" id="PS50106">
    <property type="entry name" value="PDZ"/>
    <property type="match status" value="1"/>
</dbReference>
<comment type="caution">
    <text evidence="9">The sequence shown here is derived from an EMBL/GenBank/DDBJ whole genome shotgun (WGS) entry which is preliminary data.</text>
</comment>
<dbReference type="NCBIfam" id="TIGR00225">
    <property type="entry name" value="prc"/>
    <property type="match status" value="1"/>
</dbReference>
<dbReference type="Pfam" id="PF17804">
    <property type="entry name" value="TSP_NTD"/>
    <property type="match status" value="1"/>
</dbReference>
<feature type="chain" id="PRO_5039700646" evidence="7">
    <location>
        <begin position="29"/>
        <end position="728"/>
    </location>
</feature>
<evidence type="ECO:0000313" key="9">
    <source>
        <dbReference type="EMBL" id="HJF26723.1"/>
    </source>
</evidence>
<feature type="domain" description="PDZ" evidence="8">
    <location>
        <begin position="264"/>
        <end position="341"/>
    </location>
</feature>
<dbReference type="Pfam" id="PF11818">
    <property type="entry name" value="DUF3340"/>
    <property type="match status" value="1"/>
</dbReference>
<dbReference type="PANTHER" id="PTHR32060:SF22">
    <property type="entry name" value="CARBOXYL-TERMINAL-PROCESSING PEPTIDASE 3, CHLOROPLASTIC"/>
    <property type="match status" value="1"/>
</dbReference>
<dbReference type="SMART" id="SM00228">
    <property type="entry name" value="PDZ"/>
    <property type="match status" value="1"/>
</dbReference>
<dbReference type="InterPro" id="IPR005151">
    <property type="entry name" value="Tail-specific_protease"/>
</dbReference>
<dbReference type="Gene3D" id="3.90.226.10">
    <property type="entry name" value="2-enoyl-CoA Hydratase, Chain A, domain 1"/>
    <property type="match status" value="1"/>
</dbReference>
<dbReference type="GO" id="GO:0004252">
    <property type="term" value="F:serine-type endopeptidase activity"/>
    <property type="evidence" value="ECO:0007669"/>
    <property type="project" value="UniProtKB-EC"/>
</dbReference>
<dbReference type="CDD" id="cd06782">
    <property type="entry name" value="cpPDZ_CPP-like"/>
    <property type="match status" value="1"/>
</dbReference>
<reference evidence="9" key="2">
    <citation type="submission" date="2021-09" db="EMBL/GenBank/DDBJ databases">
        <authorList>
            <person name="Gilroy R."/>
        </authorList>
    </citation>
    <scope>NUCLEOTIDE SEQUENCE</scope>
    <source>
        <strain evidence="9">CHK135-1449</strain>
    </source>
</reference>
<sequence>MKFQTLACAVAIATGGLFFTHVVNDAIAANNTEVVSKVLQPTQEQALVSRQLASLVDRQHYLNMRLDTQTSQRILDFYIDSLDADHSLFLASEVEDYKKRFGANFGASLKAGNLAGPYEIHEKYRERLGQFYTFMLEELKKPQNLHQSNVYIETDREKSPFFKTEAEQRAHWSNMLVSQLINLTISKEEEQAKQKALKENPELANGQDLTGPEDLTPAQTLTKRYTRQLERLSRIKSDDVLDKTLNAMMLTYDPHSNYFPPVDAMELNRQTTLQLEGIGVSIRPERGNEDYTKIETIVEGGPASKSGQVKSGDRIIGVAQNGEQMVDVIGWPSNEIVGLIRGKRGTKVSLRLLGAGATMGQARNVTLVRDVIQEEDAGVRTRTVDIQRDGKRYQYGVIEIPSFYLNYRARRAGTDYRSVSEDTNKALKELAAKNVAGIIVDLRNNPGGSLEEVARMLGQVIKSGPVVQIRDGNGNVSIFEDDDGGAQTYAGPLAVMVNLASASASEIYSAAIQDYERGIVIGSTTTGKGTAQVQLDSLAHGQATLTQRKFYRVTGGSTQNKGVIPDIKLVDIYNEEFGERKAKNALKWDTIPTAPFKREGVVQKYVPELAKLSQQRVYQNPQFKYLEQRKQIMKKADEQKRVVLDLKQRKAELLAIEQQTLDAENVRRSATGLKPYPNWESYQASMDALIETRAKMKAKDRPALPEEEAFVIEAANVLHDHAKLQGKS</sequence>
<dbReference type="SMART" id="SM00245">
    <property type="entry name" value="TSPc"/>
    <property type="match status" value="1"/>
</dbReference>
<evidence type="ECO:0000256" key="2">
    <source>
        <dbReference type="ARBA" id="ARBA00022670"/>
    </source>
</evidence>
<dbReference type="AlphaFoldDB" id="A0A9D2UQ60"/>
<feature type="signal peptide" evidence="7">
    <location>
        <begin position="1"/>
        <end position="28"/>
    </location>
</feature>
<evidence type="ECO:0000256" key="6">
    <source>
        <dbReference type="SAM" id="MobiDB-lite"/>
    </source>
</evidence>
<proteinExistence type="inferred from homology"/>
<dbReference type="Gene3D" id="2.30.42.10">
    <property type="match status" value="1"/>
</dbReference>
<dbReference type="InterPro" id="IPR029045">
    <property type="entry name" value="ClpP/crotonase-like_dom_sf"/>
</dbReference>
<feature type="compositionally biased region" description="Basic and acidic residues" evidence="6">
    <location>
        <begin position="192"/>
        <end position="201"/>
    </location>
</feature>
<dbReference type="Proteomes" id="UP000787156">
    <property type="component" value="Unassembled WGS sequence"/>
</dbReference>